<comment type="similarity">
    <text evidence="1">Belongs to the UPF0284 family.</text>
</comment>
<dbReference type="InterPro" id="IPR003200">
    <property type="entry name" value="Nict_dMeBzImd_PRibTrfase"/>
</dbReference>
<dbReference type="Gene3D" id="3.40.50.10210">
    <property type="match status" value="1"/>
</dbReference>
<comment type="caution">
    <text evidence="2">The sequence shown here is derived from an EMBL/GenBank/DDBJ whole genome shotgun (WGS) entry which is preliminary data.</text>
</comment>
<dbReference type="Proteomes" id="UP000737555">
    <property type="component" value="Unassembled WGS sequence"/>
</dbReference>
<evidence type="ECO:0000256" key="1">
    <source>
        <dbReference type="HAMAP-Rule" id="MF_01086"/>
    </source>
</evidence>
<dbReference type="GO" id="GO:0008939">
    <property type="term" value="F:nicotinate-nucleotide-dimethylbenzimidazole phosphoribosyltransferase activity"/>
    <property type="evidence" value="ECO:0007669"/>
    <property type="project" value="InterPro"/>
</dbReference>
<gene>
    <name evidence="2" type="ORF">HQQ74_07625</name>
</gene>
<dbReference type="NCBIfam" id="TIGR00303">
    <property type="entry name" value="nicotinate mononucleotide-dependent phosphoribosyltransferase CobT"/>
    <property type="match status" value="1"/>
</dbReference>
<dbReference type="PANTHER" id="PTHR38811">
    <property type="match status" value="1"/>
</dbReference>
<protein>
    <recommendedName>
        <fullName evidence="1">UPF0284 protein HQQ74_07625</fullName>
    </recommendedName>
</protein>
<dbReference type="InterPro" id="IPR002805">
    <property type="entry name" value="Nict_dMeBzImd_PRibTrfase_arc"/>
</dbReference>
<dbReference type="HAMAP" id="MF_01086">
    <property type="entry name" value="UPF0284"/>
    <property type="match status" value="1"/>
</dbReference>
<dbReference type="NCBIfam" id="NF003372">
    <property type="entry name" value="PRK04447.1-5"/>
    <property type="match status" value="1"/>
</dbReference>
<organism evidence="2 3">
    <name type="scientific">Methanoculleus bourgensis</name>
    <dbReference type="NCBI Taxonomy" id="83986"/>
    <lineage>
        <taxon>Archaea</taxon>
        <taxon>Methanobacteriati</taxon>
        <taxon>Methanobacteriota</taxon>
        <taxon>Stenosarchaea group</taxon>
        <taxon>Methanomicrobia</taxon>
        <taxon>Methanomicrobiales</taxon>
        <taxon>Methanomicrobiaceae</taxon>
        <taxon>Methanoculleus</taxon>
    </lineage>
</organism>
<name>A0A8T7H771_9EURY</name>
<reference evidence="2" key="1">
    <citation type="submission" date="2020-05" db="EMBL/GenBank/DDBJ databases">
        <title>The first insight into the ecology of ammonia-tolerant syntrophic propionate oxidizing bacteria.</title>
        <authorList>
            <person name="Singh A."/>
            <person name="Schnurer A."/>
            <person name="Westerholm M."/>
        </authorList>
    </citation>
    <scope>NUCLEOTIDE SEQUENCE</scope>
    <source>
        <strain evidence="2">MAG54</strain>
    </source>
</reference>
<dbReference type="CDD" id="cd02439">
    <property type="entry name" value="DMB-PRT_CobT"/>
    <property type="match status" value="1"/>
</dbReference>
<dbReference type="AlphaFoldDB" id="A0A8T7H771"/>
<accession>A0A8T7H771</accession>
<dbReference type="PANTHER" id="PTHR38811:SF1">
    <property type="entry name" value="UPF0284 PROTEIN SLL1500"/>
    <property type="match status" value="1"/>
</dbReference>
<dbReference type="SUPFAM" id="SSF52733">
    <property type="entry name" value="Nicotinate mononucleotide:5,6-dimethylbenzimidazole phosphoribosyltransferase (CobT)"/>
    <property type="match status" value="1"/>
</dbReference>
<evidence type="ECO:0000313" key="2">
    <source>
        <dbReference type="EMBL" id="NQS78555.1"/>
    </source>
</evidence>
<dbReference type="EMBL" id="JABMJE010000104">
    <property type="protein sequence ID" value="NQS78555.1"/>
    <property type="molecule type" value="Genomic_DNA"/>
</dbReference>
<sequence length="338" mass="35190">MSDPFLSEDPGIRPRRPMVALVLANTMLSTVPGISGAGPTPEATLLTPVLDAELVTTGAITSMPARPNTPTGCPTPAAITRSMVEMTGLAPIHINAGLAHTPTVPCLDIYGRPGGAPREGDAVPEAPRLFERGEMAGRLLSQHSDLLVIGECVPGGTTTALCVLRALGYEASVSSAFVKNPLGLKDAVCKEVLARIDETGAEEPLDILRAAGDPMIPVAAGIASACPDKVILAGGTQMLAVAATIRALGRRVPPLVTTVYIRDDPTAGFTRSIAEIGTTAYYVDPDFASIGHAGLARYCIGEVKEGTGAGGMLMLAHLMGHEPEEIARKVYDFVSRYD</sequence>
<dbReference type="InterPro" id="IPR036087">
    <property type="entry name" value="Nict_dMeBzImd_PRibTrfase_sf"/>
</dbReference>
<proteinExistence type="inferred from homology"/>
<evidence type="ECO:0000313" key="3">
    <source>
        <dbReference type="Proteomes" id="UP000737555"/>
    </source>
</evidence>